<feature type="domain" description="ABC transporter" evidence="8">
    <location>
        <begin position="336"/>
        <end position="608"/>
    </location>
</feature>
<dbReference type="Pfam" id="PF00005">
    <property type="entry name" value="ABC_tran"/>
    <property type="match status" value="3"/>
</dbReference>
<accession>A0A068V373</accession>
<comment type="subcellular location">
    <subcellularLocation>
        <location evidence="1">Membrane</location>
        <topology evidence="1">Multi-pass membrane protein</topology>
    </subcellularLocation>
</comment>
<dbReference type="CDD" id="cd18577">
    <property type="entry name" value="ABC_6TM_Pgp_ABCB1_D1_like"/>
    <property type="match status" value="1"/>
</dbReference>
<dbReference type="Pfam" id="PF00664">
    <property type="entry name" value="ABC_membrane"/>
    <property type="match status" value="3"/>
</dbReference>
<dbReference type="PROSITE" id="PS00211">
    <property type="entry name" value="ABC_TRANSPORTER_1"/>
    <property type="match status" value="3"/>
</dbReference>
<feature type="domain" description="ABC transmembrane type-1" evidence="9">
    <location>
        <begin position="28"/>
        <end position="301"/>
    </location>
</feature>
<evidence type="ECO:0000256" key="4">
    <source>
        <dbReference type="ARBA" id="ARBA00022840"/>
    </source>
</evidence>
<evidence type="ECO:0000313" key="11">
    <source>
        <dbReference type="Proteomes" id="UP000295252"/>
    </source>
</evidence>
<dbReference type="PANTHER" id="PTHR43394">
    <property type="entry name" value="ATP-DEPENDENT PERMEASE MDL1, MITOCHONDRIAL"/>
    <property type="match status" value="1"/>
</dbReference>
<gene>
    <name evidence="10" type="ORF">GSCOC_T00042554001</name>
</gene>
<evidence type="ECO:0000256" key="7">
    <source>
        <dbReference type="SAM" id="Phobius"/>
    </source>
</evidence>
<dbReference type="Gene3D" id="3.40.50.300">
    <property type="entry name" value="P-loop containing nucleotide triphosphate hydrolases"/>
    <property type="match status" value="4"/>
</dbReference>
<dbReference type="GO" id="GO:0005743">
    <property type="term" value="C:mitochondrial inner membrane"/>
    <property type="evidence" value="ECO:0007669"/>
    <property type="project" value="TreeGrafter"/>
</dbReference>
<evidence type="ECO:0000259" key="9">
    <source>
        <dbReference type="PROSITE" id="PS50929"/>
    </source>
</evidence>
<feature type="domain" description="ABC transmembrane type-1" evidence="9">
    <location>
        <begin position="665"/>
        <end position="944"/>
    </location>
</feature>
<evidence type="ECO:0000256" key="1">
    <source>
        <dbReference type="ARBA" id="ARBA00004141"/>
    </source>
</evidence>
<dbReference type="InParanoid" id="A0A068V373"/>
<dbReference type="SUPFAM" id="SSF52540">
    <property type="entry name" value="P-loop containing nucleoside triphosphate hydrolases"/>
    <property type="match status" value="3"/>
</dbReference>
<keyword evidence="11" id="KW-1185">Reference proteome</keyword>
<dbReference type="Proteomes" id="UP000295252">
    <property type="component" value="Chromosome VI"/>
</dbReference>
<organism evidence="10 11">
    <name type="scientific">Coffea canephora</name>
    <name type="common">Robusta coffee</name>
    <dbReference type="NCBI Taxonomy" id="49390"/>
    <lineage>
        <taxon>Eukaryota</taxon>
        <taxon>Viridiplantae</taxon>
        <taxon>Streptophyta</taxon>
        <taxon>Embryophyta</taxon>
        <taxon>Tracheophyta</taxon>
        <taxon>Spermatophyta</taxon>
        <taxon>Magnoliopsida</taxon>
        <taxon>eudicotyledons</taxon>
        <taxon>Gunneridae</taxon>
        <taxon>Pentapetalae</taxon>
        <taxon>asterids</taxon>
        <taxon>lamiids</taxon>
        <taxon>Gentianales</taxon>
        <taxon>Rubiaceae</taxon>
        <taxon>Ixoroideae</taxon>
        <taxon>Gardenieae complex</taxon>
        <taxon>Bertiereae - Coffeeae clade</taxon>
        <taxon>Coffeeae</taxon>
        <taxon>Coffea</taxon>
    </lineage>
</organism>
<dbReference type="SUPFAM" id="SSF90123">
    <property type="entry name" value="ABC transporter transmembrane region"/>
    <property type="match status" value="3"/>
</dbReference>
<feature type="transmembrane region" description="Helical" evidence="7">
    <location>
        <begin position="28"/>
        <end position="48"/>
    </location>
</feature>
<dbReference type="InterPro" id="IPR027417">
    <property type="entry name" value="P-loop_NTPase"/>
</dbReference>
<dbReference type="GO" id="GO:0090374">
    <property type="term" value="P:oligopeptide export from mitochondrion"/>
    <property type="evidence" value="ECO:0007669"/>
    <property type="project" value="TreeGrafter"/>
</dbReference>
<dbReference type="GO" id="GO:0016887">
    <property type="term" value="F:ATP hydrolysis activity"/>
    <property type="evidence" value="ECO:0007669"/>
    <property type="project" value="InterPro"/>
</dbReference>
<feature type="transmembrane region" description="Helical" evidence="7">
    <location>
        <begin position="812"/>
        <end position="829"/>
    </location>
</feature>
<dbReference type="GO" id="GO:0015421">
    <property type="term" value="F:ABC-type oligopeptide transporter activity"/>
    <property type="evidence" value="ECO:0007669"/>
    <property type="project" value="TreeGrafter"/>
</dbReference>
<feature type="transmembrane region" description="Helical" evidence="7">
    <location>
        <begin position="665"/>
        <end position="695"/>
    </location>
</feature>
<evidence type="ECO:0000259" key="8">
    <source>
        <dbReference type="PROSITE" id="PS50893"/>
    </source>
</evidence>
<dbReference type="Gramene" id="CDP15022">
    <property type="protein sequence ID" value="CDP15022"/>
    <property type="gene ID" value="GSCOC_T00042554001"/>
</dbReference>
<keyword evidence="6 7" id="KW-0472">Membrane</keyword>
<protein>
    <submittedName>
        <fullName evidence="10">Uncharacterized protein</fullName>
    </submittedName>
</protein>
<evidence type="ECO:0000256" key="6">
    <source>
        <dbReference type="ARBA" id="ARBA00023136"/>
    </source>
</evidence>
<evidence type="ECO:0000313" key="10">
    <source>
        <dbReference type="EMBL" id="CDP15022.1"/>
    </source>
</evidence>
<keyword evidence="4" id="KW-0067">ATP-binding</keyword>
<dbReference type="InterPro" id="IPR039421">
    <property type="entry name" value="Type_1_exporter"/>
</dbReference>
<dbReference type="InterPro" id="IPR011527">
    <property type="entry name" value="ABC1_TM_dom"/>
</dbReference>
<proteinExistence type="predicted"/>
<dbReference type="InterPro" id="IPR003439">
    <property type="entry name" value="ABC_transporter-like_ATP-bd"/>
</dbReference>
<dbReference type="SMART" id="SM00382">
    <property type="entry name" value="AAA"/>
    <property type="match status" value="2"/>
</dbReference>
<evidence type="ECO:0000256" key="5">
    <source>
        <dbReference type="ARBA" id="ARBA00022989"/>
    </source>
</evidence>
<feature type="transmembrane region" description="Helical" evidence="7">
    <location>
        <begin position="901"/>
        <end position="923"/>
    </location>
</feature>
<name>A0A068V373_COFCA</name>
<dbReference type="PROSITE" id="PS50893">
    <property type="entry name" value="ABC_TRANSPORTER_2"/>
    <property type="match status" value="2"/>
</dbReference>
<dbReference type="CDD" id="cd18578">
    <property type="entry name" value="ABC_6TM_Pgp_ABCB1_D2_like"/>
    <property type="match status" value="1"/>
</dbReference>
<feature type="transmembrane region" description="Helical" evidence="7">
    <location>
        <begin position="131"/>
        <end position="151"/>
    </location>
</feature>
<dbReference type="Gene3D" id="1.20.1560.10">
    <property type="entry name" value="ABC transporter type 1, transmembrane domain"/>
    <property type="match status" value="5"/>
</dbReference>
<dbReference type="GO" id="GO:0005524">
    <property type="term" value="F:ATP binding"/>
    <property type="evidence" value="ECO:0007669"/>
    <property type="project" value="UniProtKB-KW"/>
</dbReference>
<reference evidence="11" key="1">
    <citation type="journal article" date="2014" name="Science">
        <title>The coffee genome provides insight into the convergent evolution of caffeine biosynthesis.</title>
        <authorList>
            <person name="Denoeud F."/>
            <person name="Carretero-Paulet L."/>
            <person name="Dereeper A."/>
            <person name="Droc G."/>
            <person name="Guyot R."/>
            <person name="Pietrella M."/>
            <person name="Zheng C."/>
            <person name="Alberti A."/>
            <person name="Anthony F."/>
            <person name="Aprea G."/>
            <person name="Aury J.M."/>
            <person name="Bento P."/>
            <person name="Bernard M."/>
            <person name="Bocs S."/>
            <person name="Campa C."/>
            <person name="Cenci A."/>
            <person name="Combes M.C."/>
            <person name="Crouzillat D."/>
            <person name="Da Silva C."/>
            <person name="Daddiego L."/>
            <person name="De Bellis F."/>
            <person name="Dussert S."/>
            <person name="Garsmeur O."/>
            <person name="Gayraud T."/>
            <person name="Guignon V."/>
            <person name="Jahn K."/>
            <person name="Jamilloux V."/>
            <person name="Joet T."/>
            <person name="Labadie K."/>
            <person name="Lan T."/>
            <person name="Leclercq J."/>
            <person name="Lepelley M."/>
            <person name="Leroy T."/>
            <person name="Li L.T."/>
            <person name="Librado P."/>
            <person name="Lopez L."/>
            <person name="Munoz A."/>
            <person name="Noel B."/>
            <person name="Pallavicini A."/>
            <person name="Perrotta G."/>
            <person name="Poncet V."/>
            <person name="Pot D."/>
            <person name="Priyono X."/>
            <person name="Rigoreau M."/>
            <person name="Rouard M."/>
            <person name="Rozas J."/>
            <person name="Tranchant-Dubreuil C."/>
            <person name="VanBuren R."/>
            <person name="Zhang Q."/>
            <person name="Andrade A.C."/>
            <person name="Argout X."/>
            <person name="Bertrand B."/>
            <person name="de Kochko A."/>
            <person name="Graziosi G."/>
            <person name="Henry R.J."/>
            <person name="Jayarama X."/>
            <person name="Ming R."/>
            <person name="Nagai C."/>
            <person name="Rounsley S."/>
            <person name="Sankoff D."/>
            <person name="Giuliano G."/>
            <person name="Albert V.A."/>
            <person name="Wincker P."/>
            <person name="Lashermes P."/>
        </authorList>
    </citation>
    <scope>NUCLEOTIDE SEQUENCE [LARGE SCALE GENOMIC DNA]</scope>
    <source>
        <strain evidence="11">cv. DH200-94</strain>
    </source>
</reference>
<feature type="transmembrane region" description="Helical" evidence="7">
    <location>
        <begin position="707"/>
        <end position="726"/>
    </location>
</feature>
<dbReference type="EMBL" id="HG739178">
    <property type="protein sequence ID" value="CDP15022.1"/>
    <property type="molecule type" value="Genomic_DNA"/>
</dbReference>
<dbReference type="STRING" id="49390.A0A068V373"/>
<dbReference type="InterPro" id="IPR003593">
    <property type="entry name" value="AAA+_ATPase"/>
</dbReference>
<sequence length="1392" mass="154378">MLVLFLLSVICKIGRISIEMYSPVVKKLLYMGIAATVASFIRGICWAVSAERQVSNLRYSYLRSLLRQDITFFDEEIKTGQVIGNMSRDIGRTDAAIGYRACDMSVIAWKSETRINPSCIYKHCKLEILNLNVGLFIKLMATFIGGMIMAFSQAWQMAAVMCWTILPITLFGHFGIKILIRECVNEGVAYAKGDSVVLEALASIRTVISLNGERQTMSKYEKTLEEVQRSLTRAGIAAGGSIISLIDFIEYCGFSLIIWYGSRFVLDDRYSRGDLITVATYINSGTTCLVNAIGNFSAFPRGRVAASNIFRIINRESRIDAFDSHGKTLDHVEGEIEFRNVSFRYPSRRNIEVLSNFSLTITHGSKTALVGKSGCGKSTVVSLIQRYYDPDSGGIFIDGFDLKELRLEHLRKKIGLVSQEPVLFTLSIKDNITFGRDDVTEEEIRAAIALANAEKFLKELPQVEYNAYANTAFHLILLMLKLPHQESMLYLFTSVNMQGLDTMVGENGVQLSGGQKQRIAIARAVPKNPRIILLDEATSALDLESQQIVVDSLNKISVGRTTLLITHRMSTVANANKIFVLERGSIVEEGTYSELMDQNGPFCQLIQMQNIREESTKEKSIGPISMSERASLRKSSGDVFPSSEISYPSKKTIIKFWRFVRLKQVFFLFLGLVATITKALIPIIFGVIIAYVIGAFNLEAGRLQKEIKFWCIIIAVVALISPVAAVSQKYILIQASCWLLRVVNPLCFNKIVHMEVDWFDHVDNSSGALSSRLSTIAETLTKFIRDAAPQVVQHAVTVIAGLVVVLSGSWQLAVLSLAFIPLVLFNGWLELKFNGNSSKIIKLCFSWWQVLYEEAGQVTKDAVEHIRTVASFSADKQVLQLFKIKCEGPLKKRIKCAYAGGASYGLSSFLLYFIYGATFYVGATLIRDGRATSTTFYLALFALTDEVLNVTNWLGLLREFNVVKPCLRFVSSILNLESKLDSSLDTGLTIESLKGSLEFQHVNFSYSSRPHIQVLNDFCLSIPAGKTAALVGESGSGKSTIISLLQRFYNFNGGLILIDDIEIQKLNINWLRKQMALVSQEPALFDDTIKANITFGLDRDVSEAEIISAASLANGHHFISNLPQGYDTEVGQRGVKLSGGQKQRIAIARAIRHAASLANGHHFISNLPQGYDTEVGQRGVKLSGGQKQRIAIARAIVRRPKILLLDEPTSALDLSSEQVVQEALNEVMVNRTTIVAAHRLSTIKHADIIAVMRHGVIAELGTHESLLKSQNGIYASLRSSQQFVAHRNFQTRFITQVPREVLDFLYEISLKTFASLENGSTPERDLLKITADAAWTEEKTVSGIVVRNGGGRIMAAIAEGIANEVGVEAFVRESDRRIDGKELDWTFGQEPS</sequence>
<feature type="transmembrane region" description="Helical" evidence="7">
    <location>
        <begin position="157"/>
        <end position="176"/>
    </location>
</feature>
<feature type="domain" description="ABC transporter" evidence="8">
    <location>
        <begin position="997"/>
        <end position="1279"/>
    </location>
</feature>
<dbReference type="InterPro" id="IPR017871">
    <property type="entry name" value="ABC_transporter-like_CS"/>
</dbReference>
<dbReference type="InterPro" id="IPR036640">
    <property type="entry name" value="ABC1_TM_sf"/>
</dbReference>
<dbReference type="PhylomeDB" id="A0A068V373"/>
<keyword evidence="2 7" id="KW-0812">Transmembrane</keyword>
<evidence type="ECO:0000256" key="2">
    <source>
        <dbReference type="ARBA" id="ARBA00022692"/>
    </source>
</evidence>
<dbReference type="PROSITE" id="PS50929">
    <property type="entry name" value="ABC_TM1F"/>
    <property type="match status" value="2"/>
</dbReference>
<keyword evidence="5 7" id="KW-1133">Transmembrane helix</keyword>
<dbReference type="PANTHER" id="PTHR43394:SF18">
    <property type="entry name" value="ABC TRANSPORTER B FAMILY MEMBER 11-LIKE"/>
    <property type="match status" value="1"/>
</dbReference>
<keyword evidence="3" id="KW-0547">Nucleotide-binding</keyword>
<evidence type="ECO:0000256" key="3">
    <source>
        <dbReference type="ARBA" id="ARBA00022741"/>
    </source>
</evidence>